<feature type="domain" description="HTH cro/C1-type" evidence="1">
    <location>
        <begin position="41"/>
        <end position="73"/>
    </location>
</feature>
<evidence type="ECO:0000313" key="2">
    <source>
        <dbReference type="EMBL" id="SCE76380.1"/>
    </source>
</evidence>
<dbReference type="InterPro" id="IPR001387">
    <property type="entry name" value="Cro/C1-type_HTH"/>
</dbReference>
<dbReference type="AlphaFoldDB" id="A0A1C4UXF3"/>
<organism evidence="2 3">
    <name type="scientific">Micromonospora echinospora</name>
    <name type="common">Micromonospora purpurea</name>
    <dbReference type="NCBI Taxonomy" id="1877"/>
    <lineage>
        <taxon>Bacteria</taxon>
        <taxon>Bacillati</taxon>
        <taxon>Actinomycetota</taxon>
        <taxon>Actinomycetes</taxon>
        <taxon>Micromonosporales</taxon>
        <taxon>Micromonosporaceae</taxon>
        <taxon>Micromonospora</taxon>
    </lineage>
</organism>
<keyword evidence="3" id="KW-1185">Reference proteome</keyword>
<reference evidence="3" key="1">
    <citation type="submission" date="2016-06" db="EMBL/GenBank/DDBJ databases">
        <authorList>
            <person name="Varghese N."/>
            <person name="Submissions Spin"/>
        </authorList>
    </citation>
    <scope>NUCLEOTIDE SEQUENCE [LARGE SCALE GENOMIC DNA]</scope>
    <source>
        <strain evidence="3">DSM 43816</strain>
    </source>
</reference>
<evidence type="ECO:0000259" key="1">
    <source>
        <dbReference type="PROSITE" id="PS50943"/>
    </source>
</evidence>
<dbReference type="InParanoid" id="A0A1C4UXF3"/>
<dbReference type="EMBL" id="LT607413">
    <property type="protein sequence ID" value="SCE76380.1"/>
    <property type="molecule type" value="Genomic_DNA"/>
</dbReference>
<dbReference type="OrthoDB" id="4319500at2"/>
<dbReference type="SUPFAM" id="SSF47413">
    <property type="entry name" value="lambda repressor-like DNA-binding domains"/>
    <property type="match status" value="2"/>
</dbReference>
<dbReference type="GO" id="GO:0003677">
    <property type="term" value="F:DNA binding"/>
    <property type="evidence" value="ECO:0007669"/>
    <property type="project" value="InterPro"/>
</dbReference>
<dbReference type="Proteomes" id="UP000198253">
    <property type="component" value="Chromosome I"/>
</dbReference>
<dbReference type="Pfam" id="PF13560">
    <property type="entry name" value="HTH_31"/>
    <property type="match status" value="1"/>
</dbReference>
<dbReference type="InterPro" id="IPR010982">
    <property type="entry name" value="Lambda_DNA-bd_dom_sf"/>
</dbReference>
<dbReference type="SMART" id="SM00530">
    <property type="entry name" value="HTH_XRE"/>
    <property type="match status" value="2"/>
</dbReference>
<protein>
    <submittedName>
        <fullName evidence="2">Helix-turn-helix domain-containing protein</fullName>
    </submittedName>
</protein>
<dbReference type="RefSeq" id="WP_088980361.1">
    <property type="nucleotide sequence ID" value="NZ_LT607413.1"/>
</dbReference>
<proteinExistence type="predicted"/>
<name>A0A1C4UXF3_MICEC</name>
<gene>
    <name evidence="2" type="ORF">GA0070618_0736</name>
</gene>
<sequence length="226" mass="25075">MTNVRVTRPAVDGRYSSGLRFPGLITGQQVAEARRDLGRRLAAWRAERGLTQMQLAKSICYSRSSVANAEIGRDTSVRRFWQDADRAVDARGALLAAFDQMAALVRDFHTQRAQARDEERQRRAGRTAIRATQAATGDCGCGMVVVGRWTGQETRALREALRMTVHDFARHLEVEPATVSGWEHRHTSTPPPAMATQAALDETLTLADSNAIARFLLILDTPDHHM</sequence>
<dbReference type="CDD" id="cd00093">
    <property type="entry name" value="HTH_XRE"/>
    <property type="match status" value="1"/>
</dbReference>
<evidence type="ECO:0000313" key="3">
    <source>
        <dbReference type="Proteomes" id="UP000198253"/>
    </source>
</evidence>
<dbReference type="Gene3D" id="1.10.260.40">
    <property type="entry name" value="lambda repressor-like DNA-binding domains"/>
    <property type="match status" value="2"/>
</dbReference>
<accession>A0A1C4UXF3</accession>
<dbReference type="PROSITE" id="PS50943">
    <property type="entry name" value="HTH_CROC1"/>
    <property type="match status" value="1"/>
</dbReference>